<reference evidence="5" key="1">
    <citation type="submission" date="2024-06" db="EMBL/GenBank/DDBJ databases">
        <title>Diversity, functionality, and evolutionary history of bacterial symbionts in false click beetles (Coleoptera, Throscidae).</title>
        <authorList>
            <person name="Wierz J.C."/>
            <person name="Malm H."/>
            <person name="Kaltenpoth M."/>
            <person name="Engl T."/>
        </authorList>
    </citation>
    <scope>NUCLEOTIDE SEQUENCE</scope>
    <source>
        <strain evidence="5">Tduv</strain>
    </source>
</reference>
<dbReference type="Pfam" id="PF08501">
    <property type="entry name" value="Shikimate_dh_N"/>
    <property type="match status" value="1"/>
</dbReference>
<keyword evidence="3" id="KW-0028">Amino-acid biosynthesis</keyword>
<dbReference type="InterPro" id="IPR013708">
    <property type="entry name" value="Shikimate_DH-bd_N"/>
</dbReference>
<dbReference type="InterPro" id="IPR022893">
    <property type="entry name" value="Shikimate_DH_fam"/>
</dbReference>
<dbReference type="Gene3D" id="3.40.50.10860">
    <property type="entry name" value="Leucine Dehydrogenase, chain A, domain 1"/>
    <property type="match status" value="1"/>
</dbReference>
<dbReference type="PANTHER" id="PTHR21089">
    <property type="entry name" value="SHIKIMATE DEHYDROGENASE"/>
    <property type="match status" value="1"/>
</dbReference>
<name>A0AAU7QSX8_9FLAO</name>
<dbReference type="GO" id="GO:0009073">
    <property type="term" value="P:aromatic amino acid family biosynthetic process"/>
    <property type="evidence" value="ECO:0007669"/>
    <property type="project" value="UniProtKB-KW"/>
</dbReference>
<evidence type="ECO:0000256" key="1">
    <source>
        <dbReference type="ARBA" id="ARBA00004871"/>
    </source>
</evidence>
<dbReference type="GO" id="GO:0050661">
    <property type="term" value="F:NADP binding"/>
    <property type="evidence" value="ECO:0007669"/>
    <property type="project" value="TreeGrafter"/>
</dbReference>
<dbReference type="SUPFAM" id="SSF53223">
    <property type="entry name" value="Aminoacid dehydrogenase-like, N-terminal domain"/>
    <property type="match status" value="1"/>
</dbReference>
<keyword evidence="2 5" id="KW-0560">Oxidoreductase</keyword>
<dbReference type="EC" id="1.1.1.25" evidence="5"/>
<comment type="pathway">
    <text evidence="1">Metabolic intermediate biosynthesis; chorismate biosynthesis; chorismate from D-erythrose 4-phosphate and phosphoenolpyruvate: step 4/7.</text>
</comment>
<proteinExistence type="predicted"/>
<gene>
    <name evidence="5" type="primary">aroE</name>
    <name evidence="5" type="ORF">ABNO50_00395</name>
</gene>
<accession>A0AAU7QSX8</accession>
<keyword evidence="3" id="KW-0057">Aromatic amino acid biosynthesis</keyword>
<dbReference type="GO" id="GO:0009423">
    <property type="term" value="P:chorismate biosynthetic process"/>
    <property type="evidence" value="ECO:0007669"/>
    <property type="project" value="TreeGrafter"/>
</dbReference>
<dbReference type="GO" id="GO:0004764">
    <property type="term" value="F:shikimate 3-dehydrogenase (NADP+) activity"/>
    <property type="evidence" value="ECO:0007669"/>
    <property type="project" value="UniProtKB-EC"/>
</dbReference>
<evidence type="ECO:0000256" key="3">
    <source>
        <dbReference type="ARBA" id="ARBA00023141"/>
    </source>
</evidence>
<organism evidence="5">
    <name type="scientific">Candidatus Shikimatogenerans sp. Tduv</name>
    <dbReference type="NCBI Taxonomy" id="3158567"/>
    <lineage>
        <taxon>Bacteria</taxon>
        <taxon>Pseudomonadati</taxon>
        <taxon>Bacteroidota</taxon>
        <taxon>Flavobacteriia</taxon>
        <taxon>Flavobacteriales</taxon>
        <taxon>Candidatus Shikimatogenerans</taxon>
    </lineage>
</organism>
<dbReference type="GO" id="GO:0019632">
    <property type="term" value="P:shikimate metabolic process"/>
    <property type="evidence" value="ECO:0007669"/>
    <property type="project" value="TreeGrafter"/>
</dbReference>
<evidence type="ECO:0000259" key="4">
    <source>
        <dbReference type="Pfam" id="PF08501"/>
    </source>
</evidence>
<dbReference type="InterPro" id="IPR036291">
    <property type="entry name" value="NAD(P)-bd_dom_sf"/>
</dbReference>
<dbReference type="PANTHER" id="PTHR21089:SF1">
    <property type="entry name" value="BIFUNCTIONAL 3-DEHYDROQUINATE DEHYDRATASE_SHIKIMATE DEHYDROGENASE, CHLOROPLASTIC"/>
    <property type="match status" value="1"/>
</dbReference>
<dbReference type="AlphaFoldDB" id="A0AAU7QSX8"/>
<evidence type="ECO:0000313" key="5">
    <source>
        <dbReference type="EMBL" id="XBT18441.1"/>
    </source>
</evidence>
<dbReference type="SUPFAM" id="SSF51735">
    <property type="entry name" value="NAD(P)-binding Rossmann-fold domains"/>
    <property type="match status" value="1"/>
</dbReference>
<sequence length="246" mass="29440">MNSIKLGIIGKNIKYTFSKQYFRNFFIKNNIKNIKYYIFNIKNIKKFFNIKKKINNFKGLNITIPYKKKIIKYLYKINITAKKIKSINLIKIVNNKLIGYNTDYYGFFKSLYIKKKYKKVLILGGSGGVGNSIIYILNKLNLNYNIITRKFINNKIYKLYNNLKKKDFNNSIIINCTPIGTFPFIDKKPYIKYCYLNNNNYLYDLIYNPLLTNFLKEGLKKKCYIQNGIKMLFFQANKSWKIWNKF</sequence>
<protein>
    <submittedName>
        <fullName evidence="5">Shikimate dehydrogenase</fullName>
        <ecNumber evidence="5">1.1.1.25</ecNumber>
    </submittedName>
</protein>
<dbReference type="InterPro" id="IPR046346">
    <property type="entry name" value="Aminoacid_DH-like_N_sf"/>
</dbReference>
<feature type="domain" description="Shikimate dehydrogenase substrate binding N-terminal" evidence="4">
    <location>
        <begin position="8"/>
        <end position="90"/>
    </location>
</feature>
<evidence type="ECO:0000256" key="2">
    <source>
        <dbReference type="ARBA" id="ARBA00023002"/>
    </source>
</evidence>
<dbReference type="EMBL" id="CP157894">
    <property type="protein sequence ID" value="XBT18441.1"/>
    <property type="molecule type" value="Genomic_DNA"/>
</dbReference>
<dbReference type="Gene3D" id="3.40.50.720">
    <property type="entry name" value="NAD(P)-binding Rossmann-like Domain"/>
    <property type="match status" value="1"/>
</dbReference>
<dbReference type="GO" id="GO:0005829">
    <property type="term" value="C:cytosol"/>
    <property type="evidence" value="ECO:0007669"/>
    <property type="project" value="TreeGrafter"/>
</dbReference>